<protein>
    <submittedName>
        <fullName evidence="3">D-inositol 3-phosphate glycosyltransferase</fullName>
        <ecNumber evidence="3">2.4.1.250</ecNumber>
    </submittedName>
</protein>
<dbReference type="EMBL" id="CP036263">
    <property type="protein sequence ID" value="QDS98993.1"/>
    <property type="molecule type" value="Genomic_DNA"/>
</dbReference>
<dbReference type="Gene3D" id="3.40.50.2000">
    <property type="entry name" value="Glycogen Phosphorylase B"/>
    <property type="match status" value="2"/>
</dbReference>
<keyword evidence="3" id="KW-0328">Glycosyltransferase</keyword>
<reference evidence="3 4" key="1">
    <citation type="submission" date="2019-02" db="EMBL/GenBank/DDBJ databases">
        <title>Deep-cultivation of Planctomycetes and their phenomic and genomic characterization uncovers novel biology.</title>
        <authorList>
            <person name="Wiegand S."/>
            <person name="Jogler M."/>
            <person name="Boedeker C."/>
            <person name="Pinto D."/>
            <person name="Vollmers J."/>
            <person name="Rivas-Marin E."/>
            <person name="Kohn T."/>
            <person name="Peeters S.H."/>
            <person name="Heuer A."/>
            <person name="Rast P."/>
            <person name="Oberbeckmann S."/>
            <person name="Bunk B."/>
            <person name="Jeske O."/>
            <person name="Meyerdierks A."/>
            <person name="Storesund J.E."/>
            <person name="Kallscheuer N."/>
            <person name="Luecker S."/>
            <person name="Lage O.M."/>
            <person name="Pohl T."/>
            <person name="Merkel B.J."/>
            <person name="Hornburger P."/>
            <person name="Mueller R.-W."/>
            <person name="Bruemmer F."/>
            <person name="Labrenz M."/>
            <person name="Spormann A.M."/>
            <person name="Op den Camp H."/>
            <person name="Overmann J."/>
            <person name="Amann R."/>
            <person name="Jetten M.S.M."/>
            <person name="Mascher T."/>
            <person name="Medema M.H."/>
            <person name="Devos D.P."/>
            <person name="Kaster A.-K."/>
            <person name="Ovreas L."/>
            <person name="Rohde M."/>
            <person name="Galperin M.Y."/>
            <person name="Jogler C."/>
        </authorList>
    </citation>
    <scope>NUCLEOTIDE SEQUENCE [LARGE SCALE GENOMIC DNA]</scope>
    <source>
        <strain evidence="3 4">HG15A2</strain>
    </source>
</reference>
<dbReference type="GO" id="GO:0102710">
    <property type="term" value="F:D-inositol-3-phosphate glycosyltransferase activity"/>
    <property type="evidence" value="ECO:0007669"/>
    <property type="project" value="UniProtKB-EC"/>
</dbReference>
<accession>A0A517MVT7</accession>
<evidence type="ECO:0000313" key="3">
    <source>
        <dbReference type="EMBL" id="QDS98993.1"/>
    </source>
</evidence>
<sequence length="458" mass="51138">MTQRTPSSKRTRPRVLLLTYHYDRAASMESRLSWRRAQHAAEDYDTTVICAEGEQSDRLDSIQISGEPPIEVIPIPLNKLERFVMRLPWGFYLAYRLWHRRVLKRISRVHSQQPFSLVHHVSFCGYREPSDGWRLGVPFIWGPIGGTHNFPGRFLSQVHFMGGAREIARNALNSWQLRHSRLVKKALNSADMVAVASESARTALSGLADHTPQVLLETGVDPVSVRRTPRDTAKPLKILWSGRLQCWKALPLLLRAMAELPLDCCVQVRVMGEGPRLAAWQKLAEQLTVADRIQWIGWPNYQWQLPQYQWADVFAFTSLRDTSGTGLLEALAAGTPIIGLDHQGAADIMNLECAVPVPVTNPKRTITAIRDAIVDLSTDPSKLAELSRGAVVRAKKYTWEGQRVAMKAIYATALQAAGSTGQAPAEDEQEAQELSSREVPSVNESHEGKPARGVLVGR</sequence>
<evidence type="ECO:0000259" key="2">
    <source>
        <dbReference type="Pfam" id="PF00534"/>
    </source>
</evidence>
<gene>
    <name evidence="3" type="primary">mshA_2</name>
    <name evidence="3" type="ORF">HG15A2_22820</name>
</gene>
<dbReference type="OrthoDB" id="9814612at2"/>
<dbReference type="EC" id="2.4.1.250" evidence="3"/>
<keyword evidence="3" id="KW-0808">Transferase</keyword>
<dbReference type="Pfam" id="PF00534">
    <property type="entry name" value="Glycos_transf_1"/>
    <property type="match status" value="1"/>
</dbReference>
<dbReference type="KEGG" id="amob:HG15A2_22820"/>
<name>A0A517MVT7_9BACT</name>
<dbReference type="Proteomes" id="UP000319852">
    <property type="component" value="Chromosome"/>
</dbReference>
<dbReference type="InterPro" id="IPR001296">
    <property type="entry name" value="Glyco_trans_1"/>
</dbReference>
<feature type="domain" description="Glycosyl transferase family 1" evidence="2">
    <location>
        <begin position="234"/>
        <end position="373"/>
    </location>
</feature>
<dbReference type="InterPro" id="IPR050194">
    <property type="entry name" value="Glycosyltransferase_grp1"/>
</dbReference>
<evidence type="ECO:0000256" key="1">
    <source>
        <dbReference type="SAM" id="MobiDB-lite"/>
    </source>
</evidence>
<dbReference type="PANTHER" id="PTHR45947:SF3">
    <property type="entry name" value="SULFOQUINOVOSYL TRANSFERASE SQD2"/>
    <property type="match status" value="1"/>
</dbReference>
<dbReference type="RefSeq" id="WP_145060281.1">
    <property type="nucleotide sequence ID" value="NZ_CP036263.1"/>
</dbReference>
<dbReference type="PANTHER" id="PTHR45947">
    <property type="entry name" value="SULFOQUINOVOSYL TRANSFERASE SQD2"/>
    <property type="match status" value="1"/>
</dbReference>
<keyword evidence="4" id="KW-1185">Reference proteome</keyword>
<dbReference type="SUPFAM" id="SSF53756">
    <property type="entry name" value="UDP-Glycosyltransferase/glycogen phosphorylase"/>
    <property type="match status" value="1"/>
</dbReference>
<dbReference type="CDD" id="cd03801">
    <property type="entry name" value="GT4_PimA-like"/>
    <property type="match status" value="1"/>
</dbReference>
<proteinExistence type="predicted"/>
<dbReference type="AlphaFoldDB" id="A0A517MVT7"/>
<organism evidence="3 4">
    <name type="scientific">Adhaeretor mobilis</name>
    <dbReference type="NCBI Taxonomy" id="1930276"/>
    <lineage>
        <taxon>Bacteria</taxon>
        <taxon>Pseudomonadati</taxon>
        <taxon>Planctomycetota</taxon>
        <taxon>Planctomycetia</taxon>
        <taxon>Pirellulales</taxon>
        <taxon>Lacipirellulaceae</taxon>
        <taxon>Adhaeretor</taxon>
    </lineage>
</organism>
<evidence type="ECO:0000313" key="4">
    <source>
        <dbReference type="Proteomes" id="UP000319852"/>
    </source>
</evidence>
<feature type="region of interest" description="Disordered" evidence="1">
    <location>
        <begin position="417"/>
        <end position="458"/>
    </location>
</feature>